<dbReference type="AlphaFoldDB" id="A0A1N6FXG2"/>
<keyword evidence="3" id="KW-1185">Reference proteome</keyword>
<reference evidence="3" key="1">
    <citation type="submission" date="2016-12" db="EMBL/GenBank/DDBJ databases">
        <authorList>
            <person name="Varghese N."/>
            <person name="Submissions S."/>
        </authorList>
    </citation>
    <scope>NUCLEOTIDE SEQUENCE [LARGE SCALE GENOMIC DNA]</scope>
    <source>
        <strain evidence="3">DSM 16779</strain>
    </source>
</reference>
<feature type="chain" id="PRO_5013223998" description="PrcB C-terminal" evidence="1">
    <location>
        <begin position="21"/>
        <end position="155"/>
    </location>
</feature>
<sequence>MKKHLLILLCSIFFMTISCSDNQDNDEQLESKNQINFQLIGKGNFVGNYAAQQNTVITTSTQWSNFLNQIDSPNNHPSAGFTETNIDFNQFMVIIVIDAVYPNGGHSVDIMTVDENPQNIEIDVEKLLQGNVTTVVTQPYHIVKIPKISKPVIFN</sequence>
<dbReference type="PROSITE" id="PS51257">
    <property type="entry name" value="PROKAR_LIPOPROTEIN"/>
    <property type="match status" value="1"/>
</dbReference>
<dbReference type="STRING" id="59733.SAMN05421769_1694"/>
<gene>
    <name evidence="2" type="ORF">SAMN05421769_1694</name>
</gene>
<evidence type="ECO:0000313" key="2">
    <source>
        <dbReference type="EMBL" id="SIO00046.1"/>
    </source>
</evidence>
<proteinExistence type="predicted"/>
<organism evidence="2 3">
    <name type="scientific">Chryseobacterium scophthalmum</name>
    <dbReference type="NCBI Taxonomy" id="59733"/>
    <lineage>
        <taxon>Bacteria</taxon>
        <taxon>Pseudomonadati</taxon>
        <taxon>Bacteroidota</taxon>
        <taxon>Flavobacteriia</taxon>
        <taxon>Flavobacteriales</taxon>
        <taxon>Weeksellaceae</taxon>
        <taxon>Chryseobacterium group</taxon>
        <taxon>Chryseobacterium</taxon>
    </lineage>
</organism>
<dbReference type="RefSeq" id="WP_143747544.1">
    <property type="nucleotide sequence ID" value="NZ_FSRQ01000001.1"/>
</dbReference>
<evidence type="ECO:0000313" key="3">
    <source>
        <dbReference type="Proteomes" id="UP000184782"/>
    </source>
</evidence>
<dbReference type="Proteomes" id="UP000184782">
    <property type="component" value="Unassembled WGS sequence"/>
</dbReference>
<evidence type="ECO:0000256" key="1">
    <source>
        <dbReference type="SAM" id="SignalP"/>
    </source>
</evidence>
<feature type="signal peptide" evidence="1">
    <location>
        <begin position="1"/>
        <end position="20"/>
    </location>
</feature>
<dbReference type="EMBL" id="FSRQ01000001">
    <property type="protein sequence ID" value="SIO00046.1"/>
    <property type="molecule type" value="Genomic_DNA"/>
</dbReference>
<name>A0A1N6FXG2_9FLAO</name>
<keyword evidence="1" id="KW-0732">Signal</keyword>
<protein>
    <recommendedName>
        <fullName evidence="4">PrcB C-terminal</fullName>
    </recommendedName>
</protein>
<evidence type="ECO:0008006" key="4">
    <source>
        <dbReference type="Google" id="ProtNLM"/>
    </source>
</evidence>
<dbReference type="OrthoDB" id="1447404at2"/>
<accession>A0A1N6FXG2</accession>